<organism evidence="1">
    <name type="scientific">Anguilla anguilla</name>
    <name type="common">European freshwater eel</name>
    <name type="synonym">Muraena anguilla</name>
    <dbReference type="NCBI Taxonomy" id="7936"/>
    <lineage>
        <taxon>Eukaryota</taxon>
        <taxon>Metazoa</taxon>
        <taxon>Chordata</taxon>
        <taxon>Craniata</taxon>
        <taxon>Vertebrata</taxon>
        <taxon>Euteleostomi</taxon>
        <taxon>Actinopterygii</taxon>
        <taxon>Neopterygii</taxon>
        <taxon>Teleostei</taxon>
        <taxon>Anguilliformes</taxon>
        <taxon>Anguillidae</taxon>
        <taxon>Anguilla</taxon>
    </lineage>
</organism>
<reference evidence="1" key="2">
    <citation type="journal article" date="2015" name="Fish Shellfish Immunol.">
        <title>Early steps in the European eel (Anguilla anguilla)-Vibrio vulnificus interaction in the gills: Role of the RtxA13 toxin.</title>
        <authorList>
            <person name="Callol A."/>
            <person name="Pajuelo D."/>
            <person name="Ebbesson L."/>
            <person name="Teles M."/>
            <person name="MacKenzie S."/>
            <person name="Amaro C."/>
        </authorList>
    </citation>
    <scope>NUCLEOTIDE SEQUENCE</scope>
</reference>
<reference evidence="1" key="1">
    <citation type="submission" date="2014-11" db="EMBL/GenBank/DDBJ databases">
        <authorList>
            <person name="Amaro Gonzalez C."/>
        </authorList>
    </citation>
    <scope>NUCLEOTIDE SEQUENCE</scope>
</reference>
<name>A0A0E9TIU7_ANGAN</name>
<protein>
    <submittedName>
        <fullName evidence="1">Uncharacterized protein</fullName>
    </submittedName>
</protein>
<evidence type="ECO:0000313" key="1">
    <source>
        <dbReference type="EMBL" id="JAH53516.1"/>
    </source>
</evidence>
<dbReference type="AlphaFoldDB" id="A0A0E9TIU7"/>
<sequence>MGCMGFPFKMKSSNVKDCSQPFRRCKNLLDIFYCTISSFCILLFSSF</sequence>
<dbReference type="EMBL" id="GBXM01055061">
    <property type="protein sequence ID" value="JAH53516.1"/>
    <property type="molecule type" value="Transcribed_RNA"/>
</dbReference>
<accession>A0A0E9TIU7</accession>
<proteinExistence type="predicted"/>